<dbReference type="Gene3D" id="2.40.370.10">
    <property type="entry name" value="AttH-like domain"/>
    <property type="match status" value="2"/>
</dbReference>
<evidence type="ECO:0000259" key="2">
    <source>
        <dbReference type="Pfam" id="PF07143"/>
    </source>
</evidence>
<dbReference type="Proteomes" id="UP000292544">
    <property type="component" value="Unassembled WGS sequence"/>
</dbReference>
<feature type="domain" description="AttH" evidence="2">
    <location>
        <begin position="79"/>
        <end position="283"/>
    </location>
</feature>
<feature type="signal peptide" evidence="1">
    <location>
        <begin position="1"/>
        <end position="27"/>
    </location>
</feature>
<dbReference type="RefSeq" id="WP_130565730.1">
    <property type="nucleotide sequence ID" value="NZ_SHLY01000001.1"/>
</dbReference>
<organism evidence="3 4">
    <name type="scientific">Corallincola spongiicola</name>
    <dbReference type="NCBI Taxonomy" id="2520508"/>
    <lineage>
        <taxon>Bacteria</taxon>
        <taxon>Pseudomonadati</taxon>
        <taxon>Pseudomonadota</taxon>
        <taxon>Gammaproteobacteria</taxon>
        <taxon>Alteromonadales</taxon>
        <taxon>Psychromonadaceae</taxon>
        <taxon>Corallincola</taxon>
    </lineage>
</organism>
<evidence type="ECO:0000313" key="3">
    <source>
        <dbReference type="EMBL" id="TAA48321.1"/>
    </source>
</evidence>
<proteinExistence type="predicted"/>
<evidence type="ECO:0000256" key="1">
    <source>
        <dbReference type="SAM" id="SignalP"/>
    </source>
</evidence>
<feature type="chain" id="PRO_5046524610" evidence="1">
    <location>
        <begin position="28"/>
        <end position="409"/>
    </location>
</feature>
<reference evidence="4" key="1">
    <citation type="submission" date="2019-02" db="EMBL/GenBank/DDBJ databases">
        <title>Draft genome sequence of Muricauda sp. 176CP4-71.</title>
        <authorList>
            <person name="Park J.-S."/>
        </authorList>
    </citation>
    <scope>NUCLEOTIDE SEQUENCE [LARGE SCALE GENOMIC DNA]</scope>
    <source>
        <strain evidence="4">176GS2-150</strain>
    </source>
</reference>
<dbReference type="EMBL" id="SHLY01000001">
    <property type="protein sequence ID" value="TAA48321.1"/>
    <property type="molecule type" value="Genomic_DNA"/>
</dbReference>
<protein>
    <submittedName>
        <fullName evidence="3">Iron ABC transporter permease</fullName>
    </submittedName>
</protein>
<comment type="caution">
    <text evidence="3">The sequence shown here is derived from an EMBL/GenBank/DDBJ whole genome shotgun (WGS) entry which is preliminary data.</text>
</comment>
<dbReference type="SUPFAM" id="SSF159245">
    <property type="entry name" value="AttH-like"/>
    <property type="match status" value="1"/>
</dbReference>
<dbReference type="InterPro" id="IPR010791">
    <property type="entry name" value="AttH_dom"/>
</dbReference>
<name>A0ABY1WUR5_9GAMM</name>
<sequence>MMVGRFSKPRHCVQVLFSVLLILSACSPLDPDSISNSAKDAGNYTQLLQGGDTQRFLQALPGKPLRFPTDHGEHPDYRIEWWYLTANLEDESGAQYGVQFTLFRSALAPGEGDDEPSDLGGVKDKPNAWNNRQIYMAHAALTTPRSHYHGEKFVRGGVGLVDVSAQPFMVRIEQWQLATINRQANGLMPLVLQVDTAQFTIDLTITGQERPVLHGQQGFSQKHPDAMVGSYYYSLPHLALTGEITLKATLQADSDAGLVPEPNPVERTLTVTGEGWLDREWSSQYLAVDQLGWDWLSLHLDDGRALMAFRLRQKNGKHFVYGTLIDAEGNGTALSANDLSFRPVSWQTVDGKTLPLAWRVILAEHDIDVEVAALHGEQFMKTLFPYWEGVVLCKSEPRCRGYLELTGYE</sequence>
<keyword evidence="4" id="KW-1185">Reference proteome</keyword>
<evidence type="ECO:0000313" key="4">
    <source>
        <dbReference type="Proteomes" id="UP000292544"/>
    </source>
</evidence>
<keyword evidence="1" id="KW-0732">Signal</keyword>
<dbReference type="PANTHER" id="PTHR38591:SF1">
    <property type="entry name" value="BLL1000 PROTEIN"/>
    <property type="match status" value="1"/>
</dbReference>
<dbReference type="PROSITE" id="PS51257">
    <property type="entry name" value="PROKAR_LIPOPROTEIN"/>
    <property type="match status" value="1"/>
</dbReference>
<accession>A0ABY1WUR5</accession>
<gene>
    <name evidence="3" type="ORF">EXY25_03570</name>
</gene>
<dbReference type="InterPro" id="IPR023374">
    <property type="entry name" value="AttH-like_dom_sf"/>
</dbReference>
<dbReference type="PANTHER" id="PTHR38591">
    <property type="entry name" value="HYDROLASE"/>
    <property type="match status" value="1"/>
</dbReference>
<dbReference type="Pfam" id="PF17186">
    <property type="entry name" value="Lipocalin_9"/>
    <property type="match status" value="1"/>
</dbReference>
<dbReference type="Pfam" id="PF07143">
    <property type="entry name" value="CrtC"/>
    <property type="match status" value="1"/>
</dbReference>